<dbReference type="GO" id="GO:0016740">
    <property type="term" value="F:transferase activity"/>
    <property type="evidence" value="ECO:0007669"/>
    <property type="project" value="UniProtKB-KW"/>
</dbReference>
<keyword evidence="1" id="KW-0808">Transferase</keyword>
<dbReference type="SUPFAM" id="SSF53756">
    <property type="entry name" value="UDP-Glycosyltransferase/glycogen phosphorylase"/>
    <property type="match status" value="1"/>
</dbReference>
<protein>
    <submittedName>
        <fullName evidence="1">Glycosyltransferase</fullName>
    </submittedName>
</protein>
<gene>
    <name evidence="1" type="ORF">ENU74_05765</name>
</gene>
<dbReference type="EMBL" id="DTDR01000137">
    <property type="protein sequence ID" value="HGK64078.1"/>
    <property type="molecule type" value="Genomic_DNA"/>
</dbReference>
<comment type="caution">
    <text evidence="1">The sequence shown here is derived from an EMBL/GenBank/DDBJ whole genome shotgun (WGS) entry which is preliminary data.</text>
</comment>
<dbReference type="Pfam" id="PF13692">
    <property type="entry name" value="Glyco_trans_1_4"/>
    <property type="match status" value="1"/>
</dbReference>
<proteinExistence type="predicted"/>
<dbReference type="AlphaFoldDB" id="A0A7V3ZVU2"/>
<reference evidence="1" key="1">
    <citation type="journal article" date="2020" name="mSystems">
        <title>Genome- and Community-Level Interaction Insights into Carbon Utilization and Element Cycling Functions of Hydrothermarchaeota in Hydrothermal Sediment.</title>
        <authorList>
            <person name="Zhou Z."/>
            <person name="Liu Y."/>
            <person name="Xu W."/>
            <person name="Pan J."/>
            <person name="Luo Z.H."/>
            <person name="Li M."/>
        </authorList>
    </citation>
    <scope>NUCLEOTIDE SEQUENCE [LARGE SCALE GENOMIC DNA]</scope>
    <source>
        <strain evidence="1">SpSt-697</strain>
    </source>
</reference>
<accession>A0A7V3ZVU2</accession>
<organism evidence="1">
    <name type="scientific">candidate division WOR-3 bacterium</name>
    <dbReference type="NCBI Taxonomy" id="2052148"/>
    <lineage>
        <taxon>Bacteria</taxon>
        <taxon>Bacteria division WOR-3</taxon>
    </lineage>
</organism>
<name>A0A7V3ZVU2_UNCW3</name>
<dbReference type="PANTHER" id="PTHR12526">
    <property type="entry name" value="GLYCOSYLTRANSFERASE"/>
    <property type="match status" value="1"/>
</dbReference>
<sequence length="388" mass="46600">MKNFIFFCELPPQNKIVGRPWFLAKEIKKRGYKVFYFALSPIFYRYFEEKKNISQKFFDILKITHYHLSGIEVFSFPVYFPRRFLSFHRINYTLFLPLIFNRFKSIFKKSIIFVNNLLWFWTLKKVMDNSVTIIYDRADDLEVFYPYKKIRMYYEKLEEMFLKKVKLSLAVSKEIENELKKKYPFLKILFLPNGVPEEWSLILPLESENFQVEKNLKKPVIGFIGSLFQWVDLDLIEKCLQNFPDATFILIGPHKGKGVQKLSKYSNILLLGAQPYSSIPLWINIFDICIIPFKKEKVSYKADPIKLYEYLALGKPVISTIEWQSDNYLKDLIYVGRDEKEFIEKIKIALKENNPVLCQQRKDYILKNHTWRKRVDTLLKFIKNENWH</sequence>
<evidence type="ECO:0000313" key="1">
    <source>
        <dbReference type="EMBL" id="HGK64078.1"/>
    </source>
</evidence>
<dbReference type="Gene3D" id="3.40.50.2000">
    <property type="entry name" value="Glycogen Phosphorylase B"/>
    <property type="match status" value="2"/>
</dbReference>